<dbReference type="GO" id="GO:0000103">
    <property type="term" value="P:sulfate assimilation"/>
    <property type="evidence" value="ECO:0007669"/>
    <property type="project" value="TreeGrafter"/>
</dbReference>
<evidence type="ECO:0000256" key="2">
    <source>
        <dbReference type="ARBA" id="ARBA00009759"/>
    </source>
</evidence>
<evidence type="ECO:0000256" key="9">
    <source>
        <dbReference type="PIRSR" id="PIRSR600760-2"/>
    </source>
</evidence>
<dbReference type="CDD" id="cd01517">
    <property type="entry name" value="PAP_phosphatase"/>
    <property type="match status" value="1"/>
</dbReference>
<comment type="similarity">
    <text evidence="2">Belongs to the inositol monophosphatase superfamily.</text>
</comment>
<dbReference type="GO" id="GO:0008441">
    <property type="term" value="F:3'(2'),5'-bisphosphate nucleotidase activity"/>
    <property type="evidence" value="ECO:0007669"/>
    <property type="project" value="UniProtKB-EC"/>
</dbReference>
<evidence type="ECO:0000256" key="5">
    <source>
        <dbReference type="ARBA" id="ARBA00022801"/>
    </source>
</evidence>
<feature type="binding site" evidence="9">
    <location>
        <position position="120"/>
    </location>
    <ligand>
        <name>Mg(2+)</name>
        <dbReference type="ChEBI" id="CHEBI:18420"/>
        <label>1</label>
        <note>catalytic</note>
    </ligand>
</feature>
<proteinExistence type="inferred from homology"/>
<dbReference type="Gene3D" id="3.30.540.10">
    <property type="entry name" value="Fructose-1,6-Bisphosphatase, subunit A, domain 1"/>
    <property type="match status" value="1"/>
</dbReference>
<sequence length="419" mass="44634">MSTAAATRLNFTPTVVARRGASNKRRAVAAVRATAATATKTTSPAAAATSAYARELEVATDAVRMASTLCQEVQGQLMRQDEQAVTKDDKSLVTLADYAAQAIISWRIQQEYPDFTMVGEEDAESLTGGGEAGAATLAKIVKLINKTLRTHKGKDATQLNTDEVVTLINKGAGTGGQGRHWILDPVDGTLGFVRGDQYAIALAMMEDGDLKLGVMGCPNMPKMGEVLEYDSSYTYGFSPRTVSKLLAGDNLGWFKGCLFTAVKGCGTFMQPCDTDLKADPVPVRVSSAFDPQAAKFCEPVMKANSSQGFTASVADNLGIDSKPLRVYSMVKYGSVARADADVFMKFPKGGYKEKIWDHAAGVIIVEEAGGKVTDAGGAPLNWAGGRYLDTLDRGIVATSKVLHERLMDAIKASWTSSQL</sequence>
<reference evidence="10" key="1">
    <citation type="submission" date="2021-01" db="EMBL/GenBank/DDBJ databases">
        <authorList>
            <person name="Corre E."/>
            <person name="Pelletier E."/>
            <person name="Niang G."/>
            <person name="Scheremetjew M."/>
            <person name="Finn R."/>
            <person name="Kale V."/>
            <person name="Holt S."/>
            <person name="Cochrane G."/>
            <person name="Meng A."/>
            <person name="Brown T."/>
            <person name="Cohen L."/>
        </authorList>
    </citation>
    <scope>NUCLEOTIDE SEQUENCE</scope>
    <source>
        <strain evidence="10">SL-175</strain>
    </source>
</reference>
<dbReference type="NCBIfam" id="TIGR01330">
    <property type="entry name" value="bisphos_HAL2"/>
    <property type="match status" value="1"/>
</dbReference>
<dbReference type="FunFam" id="3.40.190.80:FF:000003">
    <property type="entry name" value="PAP-specific phosphatase HAL2-like"/>
    <property type="match status" value="1"/>
</dbReference>
<dbReference type="AlphaFoldDB" id="A0A7S0X5M6"/>
<organism evidence="10">
    <name type="scientific">Mantoniella antarctica</name>
    <dbReference type="NCBI Taxonomy" id="81844"/>
    <lineage>
        <taxon>Eukaryota</taxon>
        <taxon>Viridiplantae</taxon>
        <taxon>Chlorophyta</taxon>
        <taxon>Mamiellophyceae</taxon>
        <taxon>Mamiellales</taxon>
        <taxon>Mamiellaceae</taxon>
        <taxon>Mantoniella</taxon>
    </lineage>
</organism>
<evidence type="ECO:0000256" key="3">
    <source>
        <dbReference type="ARBA" id="ARBA00012633"/>
    </source>
</evidence>
<dbReference type="SUPFAM" id="SSF56655">
    <property type="entry name" value="Carbohydrate phosphatase"/>
    <property type="match status" value="1"/>
</dbReference>
<keyword evidence="6 9" id="KW-0460">Magnesium</keyword>
<dbReference type="PANTHER" id="PTHR43200">
    <property type="entry name" value="PHOSPHATASE"/>
    <property type="match status" value="1"/>
</dbReference>
<dbReference type="InterPro" id="IPR020583">
    <property type="entry name" value="Inositol_monoP_metal-BS"/>
</dbReference>
<dbReference type="InterPro" id="IPR051090">
    <property type="entry name" value="Inositol_monoP_superfamily"/>
</dbReference>
<evidence type="ECO:0000256" key="7">
    <source>
        <dbReference type="ARBA" id="ARBA00044479"/>
    </source>
</evidence>
<dbReference type="InterPro" id="IPR006239">
    <property type="entry name" value="DPNP"/>
</dbReference>
<comment type="catalytic activity">
    <reaction evidence="8">
        <text>3'-phosphoadenylyl sulfate + H2O = adenosine 5'-phosphosulfate + phosphate</text>
        <dbReference type="Rhea" id="RHEA:77639"/>
        <dbReference type="ChEBI" id="CHEBI:15377"/>
        <dbReference type="ChEBI" id="CHEBI:43474"/>
        <dbReference type="ChEBI" id="CHEBI:58243"/>
        <dbReference type="ChEBI" id="CHEBI:58339"/>
        <dbReference type="EC" id="3.1.3.7"/>
    </reaction>
    <physiologicalReaction direction="left-to-right" evidence="8">
        <dbReference type="Rhea" id="RHEA:77640"/>
    </physiologicalReaction>
</comment>
<name>A0A7S0X5M6_9CHLO</name>
<dbReference type="EMBL" id="HBFC01010282">
    <property type="protein sequence ID" value="CAD8703271.1"/>
    <property type="molecule type" value="Transcribed_RNA"/>
</dbReference>
<feature type="binding site" evidence="9">
    <location>
        <position position="187"/>
    </location>
    <ligand>
        <name>Mg(2+)</name>
        <dbReference type="ChEBI" id="CHEBI:18420"/>
        <label>1</label>
        <note>catalytic</note>
    </ligand>
</feature>
<dbReference type="Gene3D" id="3.40.190.80">
    <property type="match status" value="1"/>
</dbReference>
<dbReference type="PROSITE" id="PS00630">
    <property type="entry name" value="IMP_2"/>
    <property type="match status" value="1"/>
</dbReference>
<dbReference type="GO" id="GO:0046854">
    <property type="term" value="P:phosphatidylinositol phosphate biosynthetic process"/>
    <property type="evidence" value="ECO:0007669"/>
    <property type="project" value="InterPro"/>
</dbReference>
<dbReference type="EC" id="3.1.3.7" evidence="3"/>
<evidence type="ECO:0000256" key="1">
    <source>
        <dbReference type="ARBA" id="ARBA00001946"/>
    </source>
</evidence>
<dbReference type="GO" id="GO:0046872">
    <property type="term" value="F:metal ion binding"/>
    <property type="evidence" value="ECO:0007669"/>
    <property type="project" value="UniProtKB-KW"/>
</dbReference>
<accession>A0A7S0X5M6</accession>
<evidence type="ECO:0000313" key="10">
    <source>
        <dbReference type="EMBL" id="CAD8703271.1"/>
    </source>
</evidence>
<gene>
    <name evidence="10" type="ORF">MANT1106_LOCUS5953</name>
</gene>
<dbReference type="PANTHER" id="PTHR43200:SF17">
    <property type="entry name" value="3'(2'),5'-BISPHOSPHATE NUCLEOTIDASE"/>
    <property type="match status" value="1"/>
</dbReference>
<keyword evidence="5" id="KW-0378">Hydrolase</keyword>
<dbReference type="InterPro" id="IPR020550">
    <property type="entry name" value="Inositol_monophosphatase_CS"/>
</dbReference>
<comment type="cofactor">
    <cofactor evidence="1 9">
        <name>Mg(2+)</name>
        <dbReference type="ChEBI" id="CHEBI:18420"/>
    </cofactor>
</comment>
<dbReference type="PROSITE" id="PS00629">
    <property type="entry name" value="IMP_1"/>
    <property type="match status" value="1"/>
</dbReference>
<feature type="binding site" evidence="9">
    <location>
        <position position="357"/>
    </location>
    <ligand>
        <name>Mg(2+)</name>
        <dbReference type="ChEBI" id="CHEBI:18420"/>
        <label>1</label>
        <note>catalytic</note>
    </ligand>
</feature>
<dbReference type="Pfam" id="PF00459">
    <property type="entry name" value="Inositol_P"/>
    <property type="match status" value="1"/>
</dbReference>
<keyword evidence="4 9" id="KW-0479">Metal-binding</keyword>
<evidence type="ECO:0000256" key="8">
    <source>
        <dbReference type="ARBA" id="ARBA00044484"/>
    </source>
</evidence>
<evidence type="ECO:0000256" key="4">
    <source>
        <dbReference type="ARBA" id="ARBA00022723"/>
    </source>
</evidence>
<feature type="binding site" evidence="9">
    <location>
        <position position="184"/>
    </location>
    <ligand>
        <name>Mg(2+)</name>
        <dbReference type="ChEBI" id="CHEBI:18420"/>
        <label>1</label>
        <note>catalytic</note>
    </ligand>
</feature>
<comment type="catalytic activity">
    <reaction evidence="7">
        <text>adenosine 3',5'-bisphosphate + H2O = AMP + phosphate</text>
        <dbReference type="Rhea" id="RHEA:10040"/>
        <dbReference type="ChEBI" id="CHEBI:15377"/>
        <dbReference type="ChEBI" id="CHEBI:43474"/>
        <dbReference type="ChEBI" id="CHEBI:58343"/>
        <dbReference type="ChEBI" id="CHEBI:456215"/>
        <dbReference type="EC" id="3.1.3.7"/>
    </reaction>
    <physiologicalReaction direction="left-to-right" evidence="7">
        <dbReference type="Rhea" id="RHEA:10041"/>
    </physiologicalReaction>
</comment>
<protein>
    <recommendedName>
        <fullName evidence="3">3'(2'),5'-bisphosphate nucleotidase</fullName>
        <ecNumber evidence="3">3.1.3.7</ecNumber>
    </recommendedName>
</protein>
<evidence type="ECO:0000256" key="6">
    <source>
        <dbReference type="ARBA" id="ARBA00022842"/>
    </source>
</evidence>
<dbReference type="InterPro" id="IPR000760">
    <property type="entry name" value="Inositol_monophosphatase-like"/>
</dbReference>